<dbReference type="AlphaFoldDB" id="A0A6P6D3Y2"/>
<dbReference type="KEGG" id="pvp:105301178"/>
<feature type="compositionally biased region" description="Polar residues" evidence="1">
    <location>
        <begin position="47"/>
        <end position="56"/>
    </location>
</feature>
<dbReference type="GO" id="GO:0036297">
    <property type="term" value="P:interstrand cross-link repair"/>
    <property type="evidence" value="ECO:0007669"/>
    <property type="project" value="InterPro"/>
</dbReference>
<dbReference type="OrthoDB" id="6495021at2759"/>
<feature type="region of interest" description="Disordered" evidence="1">
    <location>
        <begin position="803"/>
        <end position="825"/>
    </location>
</feature>
<dbReference type="RefSeq" id="XP_023394424.1">
    <property type="nucleotide sequence ID" value="XM_023538656.1"/>
</dbReference>
<evidence type="ECO:0000313" key="3">
    <source>
        <dbReference type="RefSeq" id="XP_023394424.1"/>
    </source>
</evidence>
<feature type="region of interest" description="Disordered" evidence="1">
    <location>
        <begin position="47"/>
        <end position="72"/>
    </location>
</feature>
<dbReference type="PANTHER" id="PTHR14890">
    <property type="entry name" value="FANCONI ANEMIA CORE COMPLEX-ASSOCIATED PROTEIN 100"/>
    <property type="match status" value="1"/>
</dbReference>
<sequence length="1017" mass="107232">MWACQHCTFMNQPGTGHYGFLRRATASVLGGRLSWKQCVNIVTNSSLCSSRSPSQNDGDDEGSEPPSPVIPVDPDACVLPDTTLRAFTVLDTVLVTLAQGPAHWKVQLFRCPCPGQDPRPRGQIGEVDLSTCTPLGIPGEPKASVFLPVLCCVSPPGSRVPHGHPRRTGGFTLEGSLFGLLFGADAALLESPVLLVGLPSGQLSCVVLKTLGTSGLAPSDPKATVKILHHLEEPVIFIGALRTEPLAEDMEDMYSDCLVALGHHGRTLAIKARRDEAGSLEPVLREYCLPGPVLCAACGGDGRVYHSTPSSLCVLDLAQAGAPWDPVQPSAGPGSLPSMPCPASLRVCSVLTLSVSSGMPEGGTKLLALSAKGRLMTCSLDLSSEMPRPTAETAANTGRKVKELLGAIGSISERVSSLKKAVEQRNRALTRLNEAVHVGCTLLSSQKGPRPIFCSATAAWSRRGLRDVLAACCLLENRSAFSLGPGWALCVQLLPSSPASDRDSAGSAVTYTLPVGQLGPGGRCEVMLPLGPSEDGVLDLPVTVSCLLFYSLREVMGGAPAPSGSFRDPSLDGGSSDIAPEQEGVCLPLGEHTVDLLQALRFPGLATPCTPGPGPGPGPCGDPVDTFLAAQCKLGSEPAGPASLRAKYLPPLAAAIRVSAELLRAALGDSHSGTTLCCATLQWLLAENAIVDVVRARALSSVQGVAPDGADIHLMVHEVRRGQPCRLQGDQTRRSGSQSGVPEPALSGWLQRHPGLGPPSKGLPFLSAICVPASPENSSVHVPAPRLREAAVRASTRVWGPLSWTPGSTQVSRTPTPAQAGRHHSRADWRLVTDSCSAAALTATGHDSRGHLVLSRWPAWRASWPCAQAQEFSPDAGHQGDLQGHLSGSARSDTCLLTFPVPCPERPRARVSQPREARRSLIAYSLGPMVQGRSQALWCTVAPRQRMVTEQAAQGSSPPDLRVQCLHQIQASHETLLREVQTLRDQLSTEDEASSCATAQRLLQVYKQLRSPSLLLL</sequence>
<dbReference type="PANTHER" id="PTHR14890:SF1">
    <property type="entry name" value="FANCONI ANEMIA CORE COMPLEX-ASSOCIATED PROTEIN 100"/>
    <property type="match status" value="1"/>
</dbReference>
<evidence type="ECO:0000256" key="1">
    <source>
        <dbReference type="SAM" id="MobiDB-lite"/>
    </source>
</evidence>
<dbReference type="Pfam" id="PF15146">
    <property type="entry name" value="FANCAA"/>
    <property type="match status" value="2"/>
</dbReference>
<evidence type="ECO:0000313" key="2">
    <source>
        <dbReference type="Proteomes" id="UP000515202"/>
    </source>
</evidence>
<protein>
    <submittedName>
        <fullName evidence="3">Fanconi anemia core complex-associated protein 100</fullName>
    </submittedName>
</protein>
<dbReference type="InterPro" id="IPR029251">
    <property type="entry name" value="Faap100"/>
</dbReference>
<dbReference type="GO" id="GO:0043240">
    <property type="term" value="C:Fanconi anaemia nuclear complex"/>
    <property type="evidence" value="ECO:0007669"/>
    <property type="project" value="InterPro"/>
</dbReference>
<accession>A0A6P6D3Y2</accession>
<feature type="region of interest" description="Disordered" evidence="1">
    <location>
        <begin position="726"/>
        <end position="747"/>
    </location>
</feature>
<dbReference type="GO" id="GO:0005654">
    <property type="term" value="C:nucleoplasm"/>
    <property type="evidence" value="ECO:0007669"/>
    <property type="project" value="TreeGrafter"/>
</dbReference>
<gene>
    <name evidence="3" type="primary">FAAP100</name>
</gene>
<dbReference type="Proteomes" id="UP000515202">
    <property type="component" value="Unplaced"/>
</dbReference>
<dbReference type="GeneID" id="105301178"/>
<name>A0A6P6D3Y2_PTEVA</name>
<reference evidence="3" key="1">
    <citation type="submission" date="2025-08" db="UniProtKB">
        <authorList>
            <consortium name="RefSeq"/>
        </authorList>
    </citation>
    <scope>IDENTIFICATION</scope>
    <source>
        <tissue evidence="3">Kidney</tissue>
    </source>
</reference>
<feature type="compositionally biased region" description="Polar residues" evidence="1">
    <location>
        <begin position="805"/>
        <end position="817"/>
    </location>
</feature>
<organism evidence="2 3">
    <name type="scientific">Pteropus vampyrus</name>
    <name type="common">Large flying fox</name>
    <dbReference type="NCBI Taxonomy" id="132908"/>
    <lineage>
        <taxon>Eukaryota</taxon>
        <taxon>Metazoa</taxon>
        <taxon>Chordata</taxon>
        <taxon>Craniata</taxon>
        <taxon>Vertebrata</taxon>
        <taxon>Euteleostomi</taxon>
        <taxon>Mammalia</taxon>
        <taxon>Eutheria</taxon>
        <taxon>Laurasiatheria</taxon>
        <taxon>Chiroptera</taxon>
        <taxon>Yinpterochiroptera</taxon>
        <taxon>Pteropodoidea</taxon>
        <taxon>Pteropodidae</taxon>
        <taxon>Pteropodinae</taxon>
        <taxon>Pteropus</taxon>
    </lineage>
</organism>
<dbReference type="CTD" id="80233"/>
<proteinExistence type="predicted"/>
<keyword evidence="2" id="KW-1185">Reference proteome</keyword>